<evidence type="ECO:0000313" key="3">
    <source>
        <dbReference type="Proteomes" id="UP000887013"/>
    </source>
</evidence>
<dbReference type="EMBL" id="BMAW01132838">
    <property type="protein sequence ID" value="GFU45271.1"/>
    <property type="molecule type" value="Genomic_DNA"/>
</dbReference>
<evidence type="ECO:0000256" key="1">
    <source>
        <dbReference type="SAM" id="SignalP"/>
    </source>
</evidence>
<dbReference type="AlphaFoldDB" id="A0A8X6R2I0"/>
<organism evidence="2 3">
    <name type="scientific">Nephila pilipes</name>
    <name type="common">Giant wood spider</name>
    <name type="synonym">Nephila maculata</name>
    <dbReference type="NCBI Taxonomy" id="299642"/>
    <lineage>
        <taxon>Eukaryota</taxon>
        <taxon>Metazoa</taxon>
        <taxon>Ecdysozoa</taxon>
        <taxon>Arthropoda</taxon>
        <taxon>Chelicerata</taxon>
        <taxon>Arachnida</taxon>
        <taxon>Araneae</taxon>
        <taxon>Araneomorphae</taxon>
        <taxon>Entelegynae</taxon>
        <taxon>Araneoidea</taxon>
        <taxon>Nephilidae</taxon>
        <taxon>Nephila</taxon>
    </lineage>
</organism>
<evidence type="ECO:0000313" key="2">
    <source>
        <dbReference type="EMBL" id="GFU45271.1"/>
    </source>
</evidence>
<proteinExistence type="predicted"/>
<keyword evidence="1" id="KW-0732">Signal</keyword>
<keyword evidence="3" id="KW-1185">Reference proteome</keyword>
<comment type="caution">
    <text evidence="2">The sequence shown here is derived from an EMBL/GenBank/DDBJ whole genome shotgun (WGS) entry which is preliminary data.</text>
</comment>
<accession>A0A8X6R2I0</accession>
<reference evidence="2" key="1">
    <citation type="submission" date="2020-08" db="EMBL/GenBank/DDBJ databases">
        <title>Multicomponent nature underlies the extraordinary mechanical properties of spider dragline silk.</title>
        <authorList>
            <person name="Kono N."/>
            <person name="Nakamura H."/>
            <person name="Mori M."/>
            <person name="Yoshida Y."/>
            <person name="Ohtoshi R."/>
            <person name="Malay A.D."/>
            <person name="Moran D.A.P."/>
            <person name="Tomita M."/>
            <person name="Numata K."/>
            <person name="Arakawa K."/>
        </authorList>
    </citation>
    <scope>NUCLEOTIDE SEQUENCE</scope>
</reference>
<feature type="chain" id="PRO_5036473025" evidence="1">
    <location>
        <begin position="20"/>
        <end position="228"/>
    </location>
</feature>
<name>A0A8X6R2I0_NEPPI</name>
<dbReference type="Proteomes" id="UP000887013">
    <property type="component" value="Unassembled WGS sequence"/>
</dbReference>
<gene>
    <name evidence="2" type="primary">SpiCE-NMa1</name>
    <name evidence="2" type="ORF">NPIL_800121</name>
</gene>
<dbReference type="OrthoDB" id="6429859at2759"/>
<sequence>MSKILTIFVVFATLSYTSSLKLKRFEKYLALLGPDGLECDGVANLIKSMSSLIGTVKDAGGVMQGALGDFKDDLREAINDPNVRHKLRGLKGQMKDIGNLMGGMSGNLKDLGSGLQDLGGSMKGAFGPPVLNLLGNGYSMMDNLAGGGTMDSLSDIFNNARDLGGNMMSMDGAGDLANEIFGDLSSGLGPMLGNLNLGGLGEIGIKKIRNQRIRLLRKGVGDENSSHI</sequence>
<feature type="signal peptide" evidence="1">
    <location>
        <begin position="1"/>
        <end position="19"/>
    </location>
</feature>
<protein>
    <submittedName>
        <fullName evidence="2">Spider silk-constituting element SpiCE-NMa1</fullName>
    </submittedName>
</protein>